<evidence type="ECO:0000256" key="2">
    <source>
        <dbReference type="ARBA" id="ARBA00022448"/>
    </source>
</evidence>
<reference evidence="5 6" key="1">
    <citation type="submission" date="2019-10" db="EMBL/GenBank/DDBJ databases">
        <title>Nonomuraea sp. nov., isolated from Phyllanthus amarus.</title>
        <authorList>
            <person name="Klykleung N."/>
            <person name="Tanasupawat S."/>
        </authorList>
    </citation>
    <scope>NUCLEOTIDE SEQUENCE [LARGE SCALE GENOMIC DNA]</scope>
    <source>
        <strain evidence="5 6">CR1-09</strain>
    </source>
</reference>
<comment type="caution">
    <text evidence="5">The sequence shown here is derived from an EMBL/GenBank/DDBJ whole genome shotgun (WGS) entry which is preliminary data.</text>
</comment>
<dbReference type="PANTHER" id="PTHR43649">
    <property type="entry name" value="ARABINOSE-BINDING PROTEIN-RELATED"/>
    <property type="match status" value="1"/>
</dbReference>
<keyword evidence="6" id="KW-1185">Reference proteome</keyword>
<dbReference type="RefSeq" id="WP_139575138.1">
    <property type="nucleotide sequence ID" value="NZ_VDMA02000007.1"/>
</dbReference>
<dbReference type="Proteomes" id="UP000313066">
    <property type="component" value="Unassembled WGS sequence"/>
</dbReference>
<evidence type="ECO:0000256" key="3">
    <source>
        <dbReference type="ARBA" id="ARBA00022729"/>
    </source>
</evidence>
<dbReference type="Gene3D" id="3.40.190.10">
    <property type="entry name" value="Periplasmic binding protein-like II"/>
    <property type="match status" value="2"/>
</dbReference>
<name>A0A5N6BVM6_9ACTN</name>
<gene>
    <name evidence="5" type="ORF">FH610_015565</name>
</gene>
<sequence length="431" mass="46064">MHSISRRRLLSLPLVLGAAAALPGCAVSGPSRGSGGSSGPVTLNALFMKQASYSEDDIRGMLAAFQKAHPDITVQPTFVAYEALHDKIVISAPAGTYDVVLIDCIWPAELAGKNMLLDVTDRYQQAWLDDILPGTLGSITYKDRRYGMPWIPGGKIFFYNTRMLKDAGVDETAMSTWDGVLEAARTLKAKKVVEHPLVWSWAHAEAMICDYAQLLGAFGGRFLDDAGKAAFHQGGGLQALEWMRRTLDEGLSAPSSTKLLEDDVKKVVVQGDAAIALNWDYMYSESNDPKQSKIVGELKPAVSPKGPGGQGPAVDGSMGLSVTATSKHPDAAWQLVAFLCGKDNQLQYVERSLPVWNSAYEDPKLTSGAQAPLVAADKAQYGSLIERPQVVQYNAVSQEIQAGLQSCLVGGTPAAQALSDAAAKVDRVIGG</sequence>
<keyword evidence="2" id="KW-0813">Transport</keyword>
<protein>
    <submittedName>
        <fullName evidence="5">Extracellular solute-binding protein</fullName>
    </submittedName>
</protein>
<evidence type="ECO:0000313" key="5">
    <source>
        <dbReference type="EMBL" id="KAB8184518.1"/>
    </source>
</evidence>
<organism evidence="5 6">
    <name type="scientific">Microbispora catharanthi</name>
    <dbReference type="NCBI Taxonomy" id="1712871"/>
    <lineage>
        <taxon>Bacteria</taxon>
        <taxon>Bacillati</taxon>
        <taxon>Actinomycetota</taxon>
        <taxon>Actinomycetes</taxon>
        <taxon>Streptosporangiales</taxon>
        <taxon>Streptosporangiaceae</taxon>
        <taxon>Microbispora</taxon>
    </lineage>
</organism>
<evidence type="ECO:0000256" key="4">
    <source>
        <dbReference type="SAM" id="SignalP"/>
    </source>
</evidence>
<dbReference type="PROSITE" id="PS51318">
    <property type="entry name" value="TAT"/>
    <property type="match status" value="1"/>
</dbReference>
<dbReference type="PANTHER" id="PTHR43649:SF34">
    <property type="entry name" value="ABC TRANSPORTER PERIPLASMIC-BINDING PROTEIN YCJN-RELATED"/>
    <property type="match status" value="1"/>
</dbReference>
<feature type="chain" id="PRO_5039255685" evidence="4">
    <location>
        <begin position="27"/>
        <end position="431"/>
    </location>
</feature>
<keyword evidence="3 4" id="KW-0732">Signal</keyword>
<dbReference type="InterPro" id="IPR050490">
    <property type="entry name" value="Bact_solute-bd_prot1"/>
</dbReference>
<dbReference type="InterPro" id="IPR006311">
    <property type="entry name" value="TAT_signal"/>
</dbReference>
<accession>A0A5N6BVM6</accession>
<dbReference type="SUPFAM" id="SSF53850">
    <property type="entry name" value="Periplasmic binding protein-like II"/>
    <property type="match status" value="1"/>
</dbReference>
<comment type="similarity">
    <text evidence="1">Belongs to the bacterial solute-binding protein 1 family.</text>
</comment>
<dbReference type="Pfam" id="PF01547">
    <property type="entry name" value="SBP_bac_1"/>
    <property type="match status" value="1"/>
</dbReference>
<feature type="signal peptide" evidence="4">
    <location>
        <begin position="1"/>
        <end position="26"/>
    </location>
</feature>
<dbReference type="InterPro" id="IPR006059">
    <property type="entry name" value="SBP"/>
</dbReference>
<dbReference type="AlphaFoldDB" id="A0A5N6BVM6"/>
<evidence type="ECO:0000256" key="1">
    <source>
        <dbReference type="ARBA" id="ARBA00008520"/>
    </source>
</evidence>
<dbReference type="CDD" id="cd13585">
    <property type="entry name" value="PBP2_TMBP_like"/>
    <property type="match status" value="1"/>
</dbReference>
<evidence type="ECO:0000313" key="6">
    <source>
        <dbReference type="Proteomes" id="UP000313066"/>
    </source>
</evidence>
<dbReference type="EMBL" id="VDMA02000007">
    <property type="protein sequence ID" value="KAB8184518.1"/>
    <property type="molecule type" value="Genomic_DNA"/>
</dbReference>
<proteinExistence type="inferred from homology"/>